<dbReference type="EMBL" id="MSIE01000025">
    <property type="protein sequence ID" value="OLF16796.1"/>
    <property type="molecule type" value="Genomic_DNA"/>
</dbReference>
<dbReference type="InterPro" id="IPR034686">
    <property type="entry name" value="Terpene_cyclase-like_2"/>
</dbReference>
<dbReference type="Pfam" id="PF19086">
    <property type="entry name" value="Terpene_syn_C_2"/>
    <property type="match status" value="1"/>
</dbReference>
<sequence length="334" mass="36913">MVATRWTPAVHWPGEQAPDSNLVISCPFPARLNPHFDQLVVDTERWFVEQGVFSGHEDADRLTRQFLNFQGAEEHARMWPDADYPGLWLAGRLLTHMSCLDDFLDEIWGPDQDEHAAHVVGLLRDILTGKATAADVAAEPLAVLLDSLWTETRSVAPEHWLDRAARIHLAYLETSMEERMHRAASSVPTTAQYVTSRHYNGGMFYAAALIELANEAWLPAEVSSRPEITDLALRLSNASAWANDLFSYQREAAHGTGANLAVVLTTHEGLTEDEAVTKIVELVNAELLTLDFLCDAAAALPDPAARYAEGVRALASGLMHWMATTARYESTPST</sequence>
<keyword evidence="1 2" id="KW-0456">Lyase</keyword>
<comment type="similarity">
    <text evidence="2">Belongs to the terpene synthase family.</text>
</comment>
<dbReference type="Proteomes" id="UP000185596">
    <property type="component" value="Unassembled WGS sequence"/>
</dbReference>
<dbReference type="SFLD" id="SFLDG01020">
    <property type="entry name" value="Terpene_Cyclase_Like_2"/>
    <property type="match status" value="1"/>
</dbReference>
<dbReference type="SFLD" id="SFLDS00005">
    <property type="entry name" value="Isoprenoid_Synthase_Type_I"/>
    <property type="match status" value="1"/>
</dbReference>
<accession>A0A1Q8CR01</accession>
<dbReference type="EC" id="4.2.3.-" evidence="2"/>
<comment type="cofactor">
    <cofactor evidence="2">
        <name>Mg(2+)</name>
        <dbReference type="ChEBI" id="CHEBI:18420"/>
    </cofactor>
</comment>
<reference evidence="3 4" key="1">
    <citation type="submission" date="2016-12" db="EMBL/GenBank/DDBJ databases">
        <title>The draft genome sequence of Actinophytocola sp. 11-183.</title>
        <authorList>
            <person name="Wang W."/>
            <person name="Yuan L."/>
        </authorList>
    </citation>
    <scope>NUCLEOTIDE SEQUENCE [LARGE SCALE GENOMIC DNA]</scope>
    <source>
        <strain evidence="3 4">11-183</strain>
    </source>
</reference>
<keyword evidence="2" id="KW-0479">Metal-binding</keyword>
<dbReference type="SUPFAM" id="SSF48576">
    <property type="entry name" value="Terpenoid synthases"/>
    <property type="match status" value="1"/>
</dbReference>
<evidence type="ECO:0000313" key="3">
    <source>
        <dbReference type="EMBL" id="OLF16796.1"/>
    </source>
</evidence>
<comment type="caution">
    <text evidence="3">The sequence shown here is derived from an EMBL/GenBank/DDBJ whole genome shotgun (WGS) entry which is preliminary data.</text>
</comment>
<evidence type="ECO:0000256" key="2">
    <source>
        <dbReference type="RuleBase" id="RU366034"/>
    </source>
</evidence>
<name>A0A1Q8CR01_9PSEU</name>
<evidence type="ECO:0000313" key="4">
    <source>
        <dbReference type="Proteomes" id="UP000185596"/>
    </source>
</evidence>
<dbReference type="OrthoDB" id="4337823at2"/>
<dbReference type="AlphaFoldDB" id="A0A1Q8CR01"/>
<keyword evidence="4" id="KW-1185">Reference proteome</keyword>
<dbReference type="PANTHER" id="PTHR35201">
    <property type="entry name" value="TERPENE SYNTHASE"/>
    <property type="match status" value="1"/>
</dbReference>
<dbReference type="PANTHER" id="PTHR35201:SF4">
    <property type="entry name" value="BETA-PINACENE SYNTHASE-RELATED"/>
    <property type="match status" value="1"/>
</dbReference>
<dbReference type="GO" id="GO:0046872">
    <property type="term" value="F:metal ion binding"/>
    <property type="evidence" value="ECO:0007669"/>
    <property type="project" value="UniProtKB-KW"/>
</dbReference>
<proteinExistence type="inferred from homology"/>
<dbReference type="GO" id="GO:0010333">
    <property type="term" value="F:terpene synthase activity"/>
    <property type="evidence" value="ECO:0007669"/>
    <property type="project" value="InterPro"/>
</dbReference>
<dbReference type="STRING" id="1912961.BU204_15140"/>
<dbReference type="InterPro" id="IPR008949">
    <property type="entry name" value="Isoprenoid_synthase_dom_sf"/>
</dbReference>
<dbReference type="Gene3D" id="1.10.600.10">
    <property type="entry name" value="Farnesyl Diphosphate Synthase"/>
    <property type="match status" value="1"/>
</dbReference>
<keyword evidence="2" id="KW-0460">Magnesium</keyword>
<protein>
    <recommendedName>
        <fullName evidence="2">Terpene synthase</fullName>
        <ecNumber evidence="2">4.2.3.-</ecNumber>
    </recommendedName>
</protein>
<dbReference type="RefSeq" id="WP_075126306.1">
    <property type="nucleotide sequence ID" value="NZ_MSIE01000025.1"/>
</dbReference>
<gene>
    <name evidence="3" type="ORF">BU204_15140</name>
</gene>
<evidence type="ECO:0000256" key="1">
    <source>
        <dbReference type="ARBA" id="ARBA00023239"/>
    </source>
</evidence>
<organism evidence="3 4">
    <name type="scientific">Actinophytocola xanthii</name>
    <dbReference type="NCBI Taxonomy" id="1912961"/>
    <lineage>
        <taxon>Bacteria</taxon>
        <taxon>Bacillati</taxon>
        <taxon>Actinomycetota</taxon>
        <taxon>Actinomycetes</taxon>
        <taxon>Pseudonocardiales</taxon>
        <taxon>Pseudonocardiaceae</taxon>
    </lineage>
</organism>